<gene>
    <name evidence="1" type="ORF">BSK56_17280</name>
</gene>
<protein>
    <recommendedName>
        <fullName evidence="3">FTP domain-containing protein</fullName>
    </recommendedName>
</protein>
<evidence type="ECO:0000313" key="2">
    <source>
        <dbReference type="Proteomes" id="UP000187412"/>
    </source>
</evidence>
<sequence length="268" mass="29698">MSRKSSDPRNVVKNGFKSIKIITFIGVSFLLLTQVAVAGELKTVDKVPTAYNVSKLSYLVDRQIPAGYVKANYKAIYAPYTQSRAPSPKDLSLQEAAEIAAQEIFKFSDVTLDNQTLQMSYSPQAGQSSSTWWAQVDITPFYSFSVEVDGGTGELIRSKCTGGPNIDNEFVIDSPSADKLISERLDAGTKQFTLDGSYAKVENLITKKGYITEPIKSITYQWISADAFAVISHTFDVTTSSNKLYRVALSQDLTQLRDYYRVLSTENK</sequence>
<reference evidence="1 2" key="1">
    <citation type="submission" date="2016-10" db="EMBL/GenBank/DDBJ databases">
        <title>Paenibacillus species isolates.</title>
        <authorList>
            <person name="Beno S.M."/>
        </authorList>
    </citation>
    <scope>NUCLEOTIDE SEQUENCE [LARGE SCALE GENOMIC DNA]</scope>
    <source>
        <strain evidence="1 2">FSL H7-0744</strain>
    </source>
</reference>
<evidence type="ECO:0008006" key="3">
    <source>
        <dbReference type="Google" id="ProtNLM"/>
    </source>
</evidence>
<accession>A0ABX3H759</accession>
<proteinExistence type="predicted"/>
<dbReference type="EMBL" id="MPTB01000021">
    <property type="protein sequence ID" value="OMD46278.1"/>
    <property type="molecule type" value="Genomic_DNA"/>
</dbReference>
<dbReference type="RefSeq" id="WP_076111819.1">
    <property type="nucleotide sequence ID" value="NZ_MPTB01000021.1"/>
</dbReference>
<organism evidence="1 2">
    <name type="scientific">Paenibacillus borealis</name>
    <dbReference type="NCBI Taxonomy" id="160799"/>
    <lineage>
        <taxon>Bacteria</taxon>
        <taxon>Bacillati</taxon>
        <taxon>Bacillota</taxon>
        <taxon>Bacilli</taxon>
        <taxon>Bacillales</taxon>
        <taxon>Paenibacillaceae</taxon>
        <taxon>Paenibacillus</taxon>
    </lineage>
</organism>
<comment type="caution">
    <text evidence="1">The sequence shown here is derived from an EMBL/GenBank/DDBJ whole genome shotgun (WGS) entry which is preliminary data.</text>
</comment>
<dbReference type="Proteomes" id="UP000187412">
    <property type="component" value="Unassembled WGS sequence"/>
</dbReference>
<name>A0ABX3H759_PAEBO</name>
<keyword evidence="2" id="KW-1185">Reference proteome</keyword>
<evidence type="ECO:0000313" key="1">
    <source>
        <dbReference type="EMBL" id="OMD46278.1"/>
    </source>
</evidence>